<sequence>RGSPSLPSGAQVVPLIVEILQRAEPIAASRREDGPNSVAQLRHSVRQLRQQGVEASIAIGVTPSRWKYTVLACFGRFDSLLGPKSAAVPAAAAAPASPWVSPEPFSSPCCCMSNSANSGSVRFLRLSLSAQLSSVSLGRLSCRAEKMTEILSGIISKPGAFGESAFQGIEAQGLTRDWIMKFIGLEQQGCDSNQRMEVVISIFYHLVDELYARGCSKSEICILAKLTAQYWIASLDRSLQENLRHLQSMVTPLAPRQISERAASIYLEYTVNSFLRHFALYRACLQQPQHQQQKQPSMQYSGRRLRRGILVESPEQPCPLRDGLRPEEHRYRCQLRELDTEEQLARAAGAERRLGESAEIAQRRRNLEATMTRSRLIGEILQMNLRQMRLRTQDLTDSACIDLVYKAKRTALPRPASMGPPPRYSASTVGASGPAGGDRKSSRGSSRSSAKSKTAGDGKNSQKTTGGASHEIQRRKFHSSPNGLHFHGPGRCPLRRERLGGRLRVTEHMPGAHRSGRRELQQHYSGVDSNRHRPGQHPTPDHESWDIGTSTDIFTDSQAALLTLMRGPCDQSDPPGEECWSNLSAMQRLTWVPAHVGWKATKEQTLPPTGHLDLHSQGAYSQSQTPTPSGLLGAQRPTASVERGATAVCQLRTGCSTTCAVTRHRIGIADSPRSLARRPNLTTSLLPQGHLPPTEDALQLVIHQHSRLFELGQLPLRSSSSSEFRTGRSRLRNTAFSSFGSVHSNAMPRWLSRLVEAPFFGMETILEVRQRGTAVAAGLPPRQHYLFRMLVRANVVCKLWQLQNPGRHSVDSRGSVSAHALQRLGNFRGGDRAGVEVAMLGWSEAGGEEKGRLVDKQALSLLDGLSANDCGRTGSSSCEAVDCSPGGVPAVVGGGLDLLDHLLNKNFSALGVRHLQVVSGESSLVAVLAVTRSGALCRASGSGDHAGRCWTSQVAPQSTGAEKGRSTGLVGGASIGSRQSGYRRVRACPRRKGAGSASSSVSCAGSGQYTSARMRWPASWSRRRRSRSLGRARRARAYSAALISWQRGRRRCIDDGGEERAQTVLTLVRGVACQVERRPLLAPRQGVDGGPGHAAPCVRACSRDGSNGVVNGGELPLLVARASLCIVRWLATQTDALHVRHRLFSGSADSCTVDQSAHLERNWKGQRIQSSLVVLLPFERKKVGSFASRCRKEPFTPTRFLDWMKVTRRAELALGTPQFFTRRPSAGRGALHEVSSLKHIRSRARIESRRWPTAPSPSPPPRRRGRRGRQSTLKAGAKCLVCDLLASGKNFGVATCESCKTFFRRNAKRDTSQLRCLHQNSCNISKEYRRSCTSCRLNKCFAVGMKKDLILPDEKLRSRARPTFKKPRYRWCRVPADIDDSQLMSALTSVAPACVSLEGVRFGGMVKQEPASGSFDDQMTASASGVGEGEIVDADDSRIGEEDGNDDDEATRDAGVVAAVAAAASSSGPITVNEVVDDADSETTPILPGEFGQTSALRSFDPRWQTDGRHFETTPIYHQLCLCVTDYQLPYDQQCASTLSSKLFNLEDGFSTLEKSVRKMIRLIPAMPILSQLDKNLLGKLVKLRVFGAIQIISVLSYDYDRDAWVVLFEAADGLEEAVLHTREAIIGTFMSLTSKRWLDDRALYSVSDVERIYQTLTDYYRDMLRLFGGHRKVAAVVLLAIYLLEEDRALLLSSAEQEEVRQAQSQYLSHLDGIAKMCESESGEPASRIVQRALLALLRVRWLDVRYSDGSRILQVARVPPLMQELAAT</sequence>
<protein>
    <submittedName>
        <fullName evidence="12">Nuclear receptor domain-containing protein</fullName>
    </submittedName>
</protein>
<evidence type="ECO:0000256" key="7">
    <source>
        <dbReference type="ARBA" id="ARBA00023170"/>
    </source>
</evidence>
<feature type="domain" description="Nuclear receptor" evidence="10">
    <location>
        <begin position="1276"/>
        <end position="1352"/>
    </location>
</feature>
<dbReference type="InterPro" id="IPR050234">
    <property type="entry name" value="Nuclear_hormone_rcpt_NR1"/>
</dbReference>
<feature type="region of interest" description="Disordered" evidence="9">
    <location>
        <begin position="1244"/>
        <end position="1270"/>
    </location>
</feature>
<feature type="region of interest" description="Disordered" evidence="9">
    <location>
        <begin position="507"/>
        <end position="546"/>
    </location>
</feature>
<keyword evidence="6" id="KW-0804">Transcription</keyword>
<reference evidence="12" key="1">
    <citation type="submission" date="2016-11" db="UniProtKB">
        <authorList>
            <consortium name="WormBaseParasite"/>
        </authorList>
    </citation>
    <scope>IDENTIFICATION</scope>
</reference>
<feature type="region of interest" description="Disordered" evidence="9">
    <location>
        <begin position="1409"/>
        <end position="1450"/>
    </location>
</feature>
<keyword evidence="4" id="KW-0805">Transcription regulation</keyword>
<evidence type="ECO:0000256" key="1">
    <source>
        <dbReference type="ARBA" id="ARBA00022723"/>
    </source>
</evidence>
<keyword evidence="2" id="KW-0863">Zinc-finger</keyword>
<evidence type="ECO:0000256" key="8">
    <source>
        <dbReference type="ARBA" id="ARBA00023242"/>
    </source>
</evidence>
<accession>A0A1I8HBR3</accession>
<dbReference type="SMART" id="SM00399">
    <property type="entry name" value="ZnF_C4"/>
    <property type="match status" value="1"/>
</dbReference>
<dbReference type="GO" id="GO:0030154">
    <property type="term" value="P:cell differentiation"/>
    <property type="evidence" value="ECO:0007669"/>
    <property type="project" value="TreeGrafter"/>
</dbReference>
<evidence type="ECO:0000256" key="4">
    <source>
        <dbReference type="ARBA" id="ARBA00023015"/>
    </source>
</evidence>
<evidence type="ECO:0000256" key="5">
    <source>
        <dbReference type="ARBA" id="ARBA00023125"/>
    </source>
</evidence>
<evidence type="ECO:0000313" key="12">
    <source>
        <dbReference type="WBParaSite" id="maker-uti_cns_0005374-snap-gene-0.2-mRNA-1"/>
    </source>
</evidence>
<dbReference type="GO" id="GO:0000978">
    <property type="term" value="F:RNA polymerase II cis-regulatory region sequence-specific DNA binding"/>
    <property type="evidence" value="ECO:0007669"/>
    <property type="project" value="TreeGrafter"/>
</dbReference>
<feature type="region of interest" description="Disordered" evidence="9">
    <location>
        <begin position="616"/>
        <end position="635"/>
    </location>
</feature>
<dbReference type="GO" id="GO:0000122">
    <property type="term" value="P:negative regulation of transcription by RNA polymerase II"/>
    <property type="evidence" value="ECO:0007669"/>
    <property type="project" value="TreeGrafter"/>
</dbReference>
<keyword evidence="11" id="KW-1185">Reference proteome</keyword>
<keyword evidence="7" id="KW-0675">Receptor</keyword>
<evidence type="ECO:0000256" key="9">
    <source>
        <dbReference type="SAM" id="MobiDB-lite"/>
    </source>
</evidence>
<evidence type="ECO:0000256" key="3">
    <source>
        <dbReference type="ARBA" id="ARBA00022833"/>
    </source>
</evidence>
<dbReference type="PANTHER" id="PTHR24082">
    <property type="entry name" value="NUCLEAR HORMONE RECEPTOR"/>
    <property type="match status" value="1"/>
</dbReference>
<dbReference type="InterPro" id="IPR013088">
    <property type="entry name" value="Znf_NHR/GATA"/>
</dbReference>
<dbReference type="WBParaSite" id="maker-uti_cns_0005374-snap-gene-0.2-mRNA-1">
    <property type="protein sequence ID" value="maker-uti_cns_0005374-snap-gene-0.2-mRNA-1"/>
    <property type="gene ID" value="maker-uti_cns_0005374-snap-gene-0.2"/>
</dbReference>
<evidence type="ECO:0000256" key="6">
    <source>
        <dbReference type="ARBA" id="ARBA00023163"/>
    </source>
</evidence>
<feature type="compositionally biased region" description="Polar residues" evidence="9">
    <location>
        <begin position="618"/>
        <end position="628"/>
    </location>
</feature>
<dbReference type="PANTHER" id="PTHR24082:SF283">
    <property type="entry name" value="NUCLEAR HORMONE RECEPTOR HR96"/>
    <property type="match status" value="1"/>
</dbReference>
<dbReference type="SUPFAM" id="SSF57716">
    <property type="entry name" value="Glucocorticoid receptor-like (DNA-binding domain)"/>
    <property type="match status" value="1"/>
</dbReference>
<dbReference type="InterPro" id="IPR001628">
    <property type="entry name" value="Znf_hrmn_rcpt"/>
</dbReference>
<keyword evidence="5" id="KW-0238">DNA-binding</keyword>
<keyword evidence="3" id="KW-0862">Zinc</keyword>
<dbReference type="PRINTS" id="PR00047">
    <property type="entry name" value="STROIDFINGER"/>
</dbReference>
<dbReference type="Gene3D" id="3.30.50.10">
    <property type="entry name" value="Erythroid Transcription Factor GATA-1, subunit A"/>
    <property type="match status" value="1"/>
</dbReference>
<evidence type="ECO:0000313" key="11">
    <source>
        <dbReference type="Proteomes" id="UP000095280"/>
    </source>
</evidence>
<dbReference type="PROSITE" id="PS51030">
    <property type="entry name" value="NUCLEAR_REC_DBD_2"/>
    <property type="match status" value="1"/>
</dbReference>
<name>A0A1I8HBR3_9PLAT</name>
<dbReference type="Proteomes" id="UP000095280">
    <property type="component" value="Unplaced"/>
</dbReference>
<organism evidence="11 12">
    <name type="scientific">Macrostomum lignano</name>
    <dbReference type="NCBI Taxonomy" id="282301"/>
    <lineage>
        <taxon>Eukaryota</taxon>
        <taxon>Metazoa</taxon>
        <taxon>Spiralia</taxon>
        <taxon>Lophotrochozoa</taxon>
        <taxon>Platyhelminthes</taxon>
        <taxon>Rhabditophora</taxon>
        <taxon>Macrostomorpha</taxon>
        <taxon>Macrostomida</taxon>
        <taxon>Macrostomidae</taxon>
        <taxon>Macrostomum</taxon>
    </lineage>
</organism>
<evidence type="ECO:0000256" key="2">
    <source>
        <dbReference type="ARBA" id="ARBA00022771"/>
    </source>
</evidence>
<dbReference type="GO" id="GO:0004879">
    <property type="term" value="F:nuclear receptor activity"/>
    <property type="evidence" value="ECO:0007669"/>
    <property type="project" value="TreeGrafter"/>
</dbReference>
<dbReference type="GO" id="GO:0008270">
    <property type="term" value="F:zinc ion binding"/>
    <property type="evidence" value="ECO:0007669"/>
    <property type="project" value="UniProtKB-KW"/>
</dbReference>
<keyword evidence="1" id="KW-0479">Metal-binding</keyword>
<feature type="compositionally biased region" description="Low complexity" evidence="9">
    <location>
        <begin position="443"/>
        <end position="455"/>
    </location>
</feature>
<dbReference type="Pfam" id="PF00105">
    <property type="entry name" value="zf-C4"/>
    <property type="match status" value="1"/>
</dbReference>
<keyword evidence="8" id="KW-0539">Nucleus</keyword>
<feature type="region of interest" description="Disordered" evidence="9">
    <location>
        <begin position="412"/>
        <end position="495"/>
    </location>
</feature>
<evidence type="ECO:0000259" key="10">
    <source>
        <dbReference type="PROSITE" id="PS51030"/>
    </source>
</evidence>
<proteinExistence type="predicted"/>
<dbReference type="GO" id="GO:0045944">
    <property type="term" value="P:positive regulation of transcription by RNA polymerase II"/>
    <property type="evidence" value="ECO:0007669"/>
    <property type="project" value="TreeGrafter"/>
</dbReference>